<name>A0A1S3Z9D5_TOBAC</name>
<evidence type="ECO:0000313" key="2">
    <source>
        <dbReference type="RefSeq" id="XP_016461065.1"/>
    </source>
</evidence>
<feature type="chain" id="PRO_5010281084" evidence="1">
    <location>
        <begin position="17"/>
        <end position="150"/>
    </location>
</feature>
<organism evidence="2">
    <name type="scientific">Nicotiana tabacum</name>
    <name type="common">Common tobacco</name>
    <dbReference type="NCBI Taxonomy" id="4097"/>
    <lineage>
        <taxon>Eukaryota</taxon>
        <taxon>Viridiplantae</taxon>
        <taxon>Streptophyta</taxon>
        <taxon>Embryophyta</taxon>
        <taxon>Tracheophyta</taxon>
        <taxon>Spermatophyta</taxon>
        <taxon>Magnoliopsida</taxon>
        <taxon>eudicotyledons</taxon>
        <taxon>Gunneridae</taxon>
        <taxon>Pentapetalae</taxon>
        <taxon>asterids</taxon>
        <taxon>lamiids</taxon>
        <taxon>Solanales</taxon>
        <taxon>Solanaceae</taxon>
        <taxon>Nicotianoideae</taxon>
        <taxon>Nicotianeae</taxon>
        <taxon>Nicotiana</taxon>
    </lineage>
</organism>
<dbReference type="OrthoDB" id="1294807at2759"/>
<reference evidence="2" key="1">
    <citation type="submission" date="2025-08" db="UniProtKB">
        <authorList>
            <consortium name="RefSeq"/>
        </authorList>
    </citation>
    <scope>IDENTIFICATION</scope>
</reference>
<gene>
    <name evidence="2" type="primary">LOC107784447</name>
</gene>
<evidence type="ECO:0000256" key="1">
    <source>
        <dbReference type="SAM" id="SignalP"/>
    </source>
</evidence>
<keyword evidence="1" id="KW-0732">Signal</keyword>
<dbReference type="RefSeq" id="XP_016461065.1">
    <property type="nucleotide sequence ID" value="XM_016605579.1"/>
</dbReference>
<accession>A0A1S3Z9D5</accession>
<protein>
    <submittedName>
        <fullName evidence="2">Uncharacterized protein</fullName>
    </submittedName>
</protein>
<dbReference type="KEGG" id="nta:107784447"/>
<sequence>MEIIIVLFSLASKVLLQMQAYAKFLTEKLSKKRKVMETSVVKFTEHCSSILQNKLPQKCGDQGSFTIPYSLGSTKFEKSMCDSDASINLIHFSISRNWRERLEKSVEIGSRDSIPVSLQLVDQTTIIPGGIMEDVLVREINLCSLWTSLW</sequence>
<proteinExistence type="predicted"/>
<feature type="signal peptide" evidence="1">
    <location>
        <begin position="1"/>
        <end position="16"/>
    </location>
</feature>
<dbReference type="PaxDb" id="4097-A0A1S3Z9D5"/>
<dbReference type="PANTHER" id="PTHR33067:SF31">
    <property type="entry name" value="RNA-DIRECTED DNA POLYMERASE"/>
    <property type="match status" value="1"/>
</dbReference>
<dbReference type="AlphaFoldDB" id="A0A1S3Z9D5"/>
<dbReference type="PANTHER" id="PTHR33067">
    <property type="entry name" value="RNA-DIRECTED DNA POLYMERASE-RELATED"/>
    <property type="match status" value="1"/>
</dbReference>